<dbReference type="AlphaFoldDB" id="A0A5N0V364"/>
<evidence type="ECO:0000256" key="3">
    <source>
        <dbReference type="ARBA" id="ARBA00011233"/>
    </source>
</evidence>
<evidence type="ECO:0000313" key="6">
    <source>
        <dbReference type="EMBL" id="KAA9159060.1"/>
    </source>
</evidence>
<dbReference type="Pfam" id="PF01081">
    <property type="entry name" value="Aldolase"/>
    <property type="match status" value="1"/>
</dbReference>
<evidence type="ECO:0000313" key="7">
    <source>
        <dbReference type="Proteomes" id="UP000319769"/>
    </source>
</evidence>
<reference evidence="6" key="1">
    <citation type="submission" date="2019-09" db="EMBL/GenBank/DDBJ databases">
        <authorList>
            <person name="Teo W.F.A."/>
            <person name="Duangmal K."/>
        </authorList>
    </citation>
    <scope>NUCLEOTIDE SEQUENCE [LARGE SCALE GENOMIC DNA]</scope>
    <source>
        <strain evidence="6">K81G1</strain>
    </source>
</reference>
<evidence type="ECO:0000256" key="4">
    <source>
        <dbReference type="ARBA" id="ARBA00023239"/>
    </source>
</evidence>
<dbReference type="CDD" id="cd00452">
    <property type="entry name" value="KDPG_aldolase"/>
    <property type="match status" value="1"/>
</dbReference>
<dbReference type="PANTHER" id="PTHR30246:SF1">
    <property type="entry name" value="2-DEHYDRO-3-DEOXY-6-PHOSPHOGALACTONATE ALDOLASE-RELATED"/>
    <property type="match status" value="1"/>
</dbReference>
<dbReference type="Proteomes" id="UP000319769">
    <property type="component" value="Unassembled WGS sequence"/>
</dbReference>
<comment type="caution">
    <text evidence="6">The sequence shown here is derived from an EMBL/GenBank/DDBJ whole genome shotgun (WGS) entry which is preliminary data.</text>
</comment>
<dbReference type="OrthoDB" id="9805177at2"/>
<comment type="similarity">
    <text evidence="2">Belongs to the KHG/KDPG aldolase family.</text>
</comment>
<dbReference type="EMBL" id="VMNW02000031">
    <property type="protein sequence ID" value="KAA9159060.1"/>
    <property type="molecule type" value="Genomic_DNA"/>
</dbReference>
<dbReference type="GO" id="GO:0008700">
    <property type="term" value="F:(R,S)-4-hydroxy-2-oxoglutarate aldolase activity"/>
    <property type="evidence" value="ECO:0007669"/>
    <property type="project" value="UniProtKB-EC"/>
</dbReference>
<comment type="pathway">
    <text evidence="1">Carbohydrate acid metabolism.</text>
</comment>
<dbReference type="RefSeq" id="WP_144749170.1">
    <property type="nucleotide sequence ID" value="NZ_VMNW02000031.1"/>
</dbReference>
<organism evidence="6 7">
    <name type="scientific">Amycolatopsis acidicola</name>
    <dbReference type="NCBI Taxonomy" id="2596893"/>
    <lineage>
        <taxon>Bacteria</taxon>
        <taxon>Bacillati</taxon>
        <taxon>Actinomycetota</taxon>
        <taxon>Actinomycetes</taxon>
        <taxon>Pseudonocardiales</taxon>
        <taxon>Pseudonocardiaceae</taxon>
        <taxon>Amycolatopsis</taxon>
    </lineage>
</organism>
<dbReference type="PANTHER" id="PTHR30246">
    <property type="entry name" value="2-KETO-3-DEOXY-6-PHOSPHOGLUCONATE ALDOLASE"/>
    <property type="match status" value="1"/>
</dbReference>
<evidence type="ECO:0000256" key="5">
    <source>
        <dbReference type="ARBA" id="ARBA00023277"/>
    </source>
</evidence>
<dbReference type="Gene3D" id="3.20.20.70">
    <property type="entry name" value="Aldolase class I"/>
    <property type="match status" value="1"/>
</dbReference>
<name>A0A5N0V364_9PSEU</name>
<dbReference type="EC" id="4.1.3.16" evidence="6"/>
<comment type="subunit">
    <text evidence="3">Homotrimer.</text>
</comment>
<dbReference type="PROSITE" id="PS00160">
    <property type="entry name" value="ALDOLASE_KDPG_KHG_2"/>
    <property type="match status" value="1"/>
</dbReference>
<dbReference type="InterPro" id="IPR031338">
    <property type="entry name" value="KDPG/KHG_AS_2"/>
</dbReference>
<evidence type="ECO:0000256" key="1">
    <source>
        <dbReference type="ARBA" id="ARBA00004761"/>
    </source>
</evidence>
<dbReference type="InterPro" id="IPR000887">
    <property type="entry name" value="Aldlse_KDPG_KHG"/>
</dbReference>
<keyword evidence="5" id="KW-0119">Carbohydrate metabolism</keyword>
<sequence>MTDVFAVLDSARFLPLWTPESVADAQRVAAIDVPVVEVALRTPEAMDALESLAARTNAVVGAGTVVRREQVDEAAERGASFIVSPGLSEEVVTHARDRGLAVLPGVSTPSDLMRAHALGLSRVKLFPAGLLGGVAWISALAAPFPGMRFMPSGGVTAENAETYLAHPAVFAVSGSWMLA</sequence>
<keyword evidence="7" id="KW-1185">Reference proteome</keyword>
<proteinExistence type="inferred from homology"/>
<dbReference type="SUPFAM" id="SSF51569">
    <property type="entry name" value="Aldolase"/>
    <property type="match status" value="1"/>
</dbReference>
<dbReference type="InterPro" id="IPR013785">
    <property type="entry name" value="Aldolase_TIM"/>
</dbReference>
<dbReference type="EC" id="4.1.2.14" evidence="6"/>
<protein>
    <submittedName>
        <fullName evidence="6">Bifunctional 4-hydroxy-2-oxoglutarate aldolase/2-dehydro-3-deoxy-phosphogluconate aldolase</fullName>
        <ecNumber evidence="6">4.1.2.14</ecNumber>
        <ecNumber evidence="6">4.1.3.16</ecNumber>
    </submittedName>
</protein>
<keyword evidence="4 6" id="KW-0456">Lyase</keyword>
<evidence type="ECO:0000256" key="2">
    <source>
        <dbReference type="ARBA" id="ARBA00006906"/>
    </source>
</evidence>
<accession>A0A5N0V364</accession>
<gene>
    <name evidence="6" type="primary">eda</name>
    <name evidence="6" type="ORF">FPZ12_021150</name>
</gene>
<dbReference type="NCBIfam" id="TIGR01182">
    <property type="entry name" value="eda"/>
    <property type="match status" value="1"/>
</dbReference>
<dbReference type="GO" id="GO:0008675">
    <property type="term" value="F:2-dehydro-3-deoxy-phosphogluconate aldolase activity"/>
    <property type="evidence" value="ECO:0007669"/>
    <property type="project" value="UniProtKB-EC"/>
</dbReference>